<dbReference type="PANTHER" id="PTHR37299:SF1">
    <property type="entry name" value="STAGE 0 SPORULATION PROTEIN A HOMOLOG"/>
    <property type="match status" value="1"/>
</dbReference>
<evidence type="ECO:0000256" key="1">
    <source>
        <dbReference type="PROSITE-ProRule" id="PRU00169"/>
    </source>
</evidence>
<dbReference type="SMART" id="SM00850">
    <property type="entry name" value="LytTR"/>
    <property type="match status" value="1"/>
</dbReference>
<dbReference type="PROSITE" id="PS50110">
    <property type="entry name" value="RESPONSE_REGULATORY"/>
    <property type="match status" value="1"/>
</dbReference>
<proteinExistence type="predicted"/>
<evidence type="ECO:0000259" key="3">
    <source>
        <dbReference type="PROSITE" id="PS50930"/>
    </source>
</evidence>
<feature type="domain" description="HTH LytTR-type" evidence="3">
    <location>
        <begin position="141"/>
        <end position="247"/>
    </location>
</feature>
<dbReference type="InterPro" id="IPR011006">
    <property type="entry name" value="CheY-like_superfamily"/>
</dbReference>
<dbReference type="InterPro" id="IPR007492">
    <property type="entry name" value="LytTR_DNA-bd_dom"/>
</dbReference>
<dbReference type="SMART" id="SM00448">
    <property type="entry name" value="REC"/>
    <property type="match status" value="1"/>
</dbReference>
<dbReference type="Gene3D" id="3.40.50.2300">
    <property type="match status" value="1"/>
</dbReference>
<dbReference type="PANTHER" id="PTHR37299">
    <property type="entry name" value="TRANSCRIPTIONAL REGULATOR-RELATED"/>
    <property type="match status" value="1"/>
</dbReference>
<gene>
    <name evidence="4" type="ORF">Q4Q35_06145</name>
</gene>
<keyword evidence="5" id="KW-1185">Reference proteome</keyword>
<dbReference type="RefSeq" id="WP_303277070.1">
    <property type="nucleotide sequence ID" value="NZ_JAUOEK010000069.1"/>
</dbReference>
<keyword evidence="4" id="KW-0238">DNA-binding</keyword>
<evidence type="ECO:0000259" key="2">
    <source>
        <dbReference type="PROSITE" id="PS50110"/>
    </source>
</evidence>
<dbReference type="Proteomes" id="UP001176883">
    <property type="component" value="Unassembled WGS sequence"/>
</dbReference>
<dbReference type="InterPro" id="IPR046947">
    <property type="entry name" value="LytR-like"/>
</dbReference>
<dbReference type="Pfam" id="PF00072">
    <property type="entry name" value="Response_reg"/>
    <property type="match status" value="1"/>
</dbReference>
<dbReference type="InterPro" id="IPR001789">
    <property type="entry name" value="Sig_transdc_resp-reg_receiver"/>
</dbReference>
<protein>
    <submittedName>
        <fullName evidence="4">LytTR family DNA-binding domain-containing protein</fullName>
    </submittedName>
</protein>
<sequence length="249" mass="29029">MKVVIIEDELLSSRRLERMLSDYNYEILASLVSVKSSIKWFKEHKHPDILFLDIQLSDGLCFEIFKHIEIKSVIVFTTAFSQYSIKAFDYNSVSYLLKPINKESLKKAIKKATVFNKNENELLALKEAVQEYNIPVFKNKFVVKLGKKIKLISTDNIECFFSSNNITYLRSNDFNYILNSALIDLENELNPAVFFQISRKFIVNMHAIKNIISYSNSRLRLVLNSYNESEIIVSRERVKDFKKWINGGV</sequence>
<feature type="modified residue" description="4-aspartylphosphate" evidence="1">
    <location>
        <position position="53"/>
    </location>
</feature>
<dbReference type="Pfam" id="PF04397">
    <property type="entry name" value="LytTR"/>
    <property type="match status" value="1"/>
</dbReference>
<comment type="caution">
    <text evidence="4">The sequence shown here is derived from an EMBL/GenBank/DDBJ whole genome shotgun (WGS) entry which is preliminary data.</text>
</comment>
<dbReference type="GO" id="GO:0003677">
    <property type="term" value="F:DNA binding"/>
    <property type="evidence" value="ECO:0007669"/>
    <property type="project" value="UniProtKB-KW"/>
</dbReference>
<keyword evidence="1" id="KW-0597">Phosphoprotein</keyword>
<accession>A0ABT8W8D3</accession>
<feature type="domain" description="Response regulatory" evidence="2">
    <location>
        <begin position="2"/>
        <end position="113"/>
    </location>
</feature>
<dbReference type="SUPFAM" id="SSF52172">
    <property type="entry name" value="CheY-like"/>
    <property type="match status" value="1"/>
</dbReference>
<name>A0ABT8W8D3_9FLAO</name>
<evidence type="ECO:0000313" key="4">
    <source>
        <dbReference type="EMBL" id="MDO5969381.1"/>
    </source>
</evidence>
<evidence type="ECO:0000313" key="5">
    <source>
        <dbReference type="Proteomes" id="UP001176883"/>
    </source>
</evidence>
<dbReference type="Gene3D" id="2.40.50.1020">
    <property type="entry name" value="LytTr DNA-binding domain"/>
    <property type="match status" value="1"/>
</dbReference>
<reference evidence="4" key="1">
    <citation type="submission" date="2023-07" db="EMBL/GenBank/DDBJ databases">
        <title>Two novel species in the genus Flavivirga.</title>
        <authorList>
            <person name="Kwon K."/>
        </authorList>
    </citation>
    <scope>NUCLEOTIDE SEQUENCE</scope>
    <source>
        <strain evidence="4">KCTC 52353</strain>
    </source>
</reference>
<dbReference type="PROSITE" id="PS50930">
    <property type="entry name" value="HTH_LYTTR"/>
    <property type="match status" value="1"/>
</dbReference>
<organism evidence="4 5">
    <name type="scientific">Flavivirga aquimarina</name>
    <dbReference type="NCBI Taxonomy" id="2027862"/>
    <lineage>
        <taxon>Bacteria</taxon>
        <taxon>Pseudomonadati</taxon>
        <taxon>Bacteroidota</taxon>
        <taxon>Flavobacteriia</taxon>
        <taxon>Flavobacteriales</taxon>
        <taxon>Flavobacteriaceae</taxon>
        <taxon>Flavivirga</taxon>
    </lineage>
</organism>
<dbReference type="EMBL" id="JAUOEK010000069">
    <property type="protein sequence ID" value="MDO5969381.1"/>
    <property type="molecule type" value="Genomic_DNA"/>
</dbReference>